<keyword evidence="1" id="KW-0472">Membrane</keyword>
<accession>A0ABM9B083</accession>
<gene>
    <name evidence="2" type="ORF">LEM8419_01182</name>
</gene>
<keyword evidence="3" id="KW-1185">Reference proteome</keyword>
<sequence length="271" mass="30542">MANKVTTALGQALASVFIAVRQYGWIFVLLFVAVLAISAITEREAAHISAVQAVVEPLPENANLVEPEELLALLQSSFTKPLDELMLSDVDIERVEEVLEAQAFVGDAEAYVDADLVLHITAEQRIPLLRVIADNGQNYYLDLDGVRLPLSPNYTVRVPVVTGKVVAWSNDYLDQSAHQLNQLMELGHYLRKDAFLNALIEQIDLTASGELVLAPKLGDQLIYLGRYDKRETPKRLERLKIFYREGLPYEGWRKYRSFDLRYADQVVAKKV</sequence>
<keyword evidence="1" id="KW-0812">Transmembrane</keyword>
<dbReference type="Proteomes" id="UP000837803">
    <property type="component" value="Unassembled WGS sequence"/>
</dbReference>
<dbReference type="EMBL" id="CAKLPZ010000001">
    <property type="protein sequence ID" value="CAH0999948.1"/>
    <property type="molecule type" value="Genomic_DNA"/>
</dbReference>
<protein>
    <recommendedName>
        <fullName evidence="4">Cell division protein FtsQ</fullName>
    </recommendedName>
</protein>
<evidence type="ECO:0000256" key="1">
    <source>
        <dbReference type="SAM" id="Phobius"/>
    </source>
</evidence>
<reference evidence="2" key="1">
    <citation type="submission" date="2021-12" db="EMBL/GenBank/DDBJ databases">
        <authorList>
            <person name="Rodrigo-Torres L."/>
            <person name="Arahal R. D."/>
            <person name="Lucena T."/>
        </authorList>
    </citation>
    <scope>NUCLEOTIDE SEQUENCE</scope>
    <source>
        <strain evidence="2">CECT 8419</strain>
    </source>
</reference>
<organism evidence="2 3">
    <name type="scientific">Neolewinella maritima</name>
    <dbReference type="NCBI Taxonomy" id="1383882"/>
    <lineage>
        <taxon>Bacteria</taxon>
        <taxon>Pseudomonadati</taxon>
        <taxon>Bacteroidota</taxon>
        <taxon>Saprospiria</taxon>
        <taxon>Saprospirales</taxon>
        <taxon>Lewinellaceae</taxon>
        <taxon>Neolewinella</taxon>
    </lineage>
</organism>
<feature type="transmembrane region" description="Helical" evidence="1">
    <location>
        <begin position="23"/>
        <end position="40"/>
    </location>
</feature>
<comment type="caution">
    <text evidence="2">The sequence shown here is derived from an EMBL/GenBank/DDBJ whole genome shotgun (WGS) entry which is preliminary data.</text>
</comment>
<name>A0ABM9B083_9BACT</name>
<evidence type="ECO:0000313" key="3">
    <source>
        <dbReference type="Proteomes" id="UP000837803"/>
    </source>
</evidence>
<proteinExistence type="predicted"/>
<evidence type="ECO:0008006" key="4">
    <source>
        <dbReference type="Google" id="ProtNLM"/>
    </source>
</evidence>
<evidence type="ECO:0000313" key="2">
    <source>
        <dbReference type="EMBL" id="CAH0999948.1"/>
    </source>
</evidence>
<dbReference type="RefSeq" id="WP_238750091.1">
    <property type="nucleotide sequence ID" value="NZ_CAKLPZ010000001.1"/>
</dbReference>
<keyword evidence="1" id="KW-1133">Transmembrane helix</keyword>